<evidence type="ECO:0000313" key="6">
    <source>
        <dbReference type="EMBL" id="OQR85982.1"/>
    </source>
</evidence>
<dbReference type="InterPro" id="IPR008271">
    <property type="entry name" value="Ser/Thr_kinase_AS"/>
</dbReference>
<sequence>MHIATRHSRPELSDVSSGSSEVMVTLPLPDVHRHAATTALYITVPELHGVLQESVSPSGPRWLHWKRQKVGIRDVWVDFDGYTWKWFKRTGPGVYKSTPTLVLPITPLSRIDVAVDGGSFMLFDDGKGYTFQTPDAAHWTSTLQAAMVAQAYLAQYHLGPSIGSGGSATVHSLVMHNAPTDLAVKLVRGQRSLVENEIEMLAYVNASPAMGPRLPTLHKAFDTADGATGFVLPLYAGGTLQERIKTLPPLSAATAAVREGRAKRMITALLGVLLDLHTADILHLDVKPTNILFRDAADLDDALVLIDFGMAQRASTPSQTLHDTVRGTPGYMAPELLHFSASGSSGGEDIPVSSATDVFSAGVVLYTFLLGGAPFPGSTKSEVIERMLRGQMVRPKALWDLLSSDAQDFVMSMLQRKARHRATIPSLLRHSWLTSLN</sequence>
<feature type="binding site" evidence="3">
    <location>
        <position position="185"/>
    </location>
    <ligand>
        <name>ATP</name>
        <dbReference type="ChEBI" id="CHEBI:30616"/>
    </ligand>
</feature>
<dbReference type="OrthoDB" id="68483at2759"/>
<dbReference type="EMBL" id="JNBR01001546">
    <property type="protein sequence ID" value="OQR85982.1"/>
    <property type="molecule type" value="Genomic_DNA"/>
</dbReference>
<evidence type="ECO:0000256" key="1">
    <source>
        <dbReference type="ARBA" id="ARBA00022741"/>
    </source>
</evidence>
<comment type="caution">
    <text evidence="6">The sequence shown here is derived from an EMBL/GenBank/DDBJ whole genome shotgun (WGS) entry which is preliminary data.</text>
</comment>
<accession>A0A1V9YJU3</accession>
<dbReference type="Pfam" id="PF00069">
    <property type="entry name" value="Pkinase"/>
    <property type="match status" value="1"/>
</dbReference>
<organism evidence="6 7">
    <name type="scientific">Achlya hypogyna</name>
    <name type="common">Oomycete</name>
    <name type="synonym">Protoachlya hypogyna</name>
    <dbReference type="NCBI Taxonomy" id="1202772"/>
    <lineage>
        <taxon>Eukaryota</taxon>
        <taxon>Sar</taxon>
        <taxon>Stramenopiles</taxon>
        <taxon>Oomycota</taxon>
        <taxon>Saprolegniomycetes</taxon>
        <taxon>Saprolegniales</taxon>
        <taxon>Achlyaceae</taxon>
        <taxon>Achlya</taxon>
    </lineage>
</organism>
<keyword evidence="6" id="KW-0418">Kinase</keyword>
<keyword evidence="6" id="KW-0808">Transferase</keyword>
<dbReference type="PROSITE" id="PS50011">
    <property type="entry name" value="PROTEIN_KINASE_DOM"/>
    <property type="match status" value="1"/>
</dbReference>
<reference evidence="6 7" key="1">
    <citation type="journal article" date="2014" name="Genome Biol. Evol.">
        <title>The secreted proteins of Achlya hypogyna and Thraustotheca clavata identify the ancestral oomycete secretome and reveal gene acquisitions by horizontal gene transfer.</title>
        <authorList>
            <person name="Misner I."/>
            <person name="Blouin N."/>
            <person name="Leonard G."/>
            <person name="Richards T.A."/>
            <person name="Lane C.E."/>
        </authorList>
    </citation>
    <scope>NUCLEOTIDE SEQUENCE [LARGE SCALE GENOMIC DNA]</scope>
    <source>
        <strain evidence="6 7">ATCC 48635</strain>
    </source>
</reference>
<keyword evidence="4" id="KW-0723">Serine/threonine-protein kinase</keyword>
<dbReference type="PROSITE" id="PS00108">
    <property type="entry name" value="PROTEIN_KINASE_ST"/>
    <property type="match status" value="1"/>
</dbReference>
<keyword evidence="7" id="KW-1185">Reference proteome</keyword>
<comment type="similarity">
    <text evidence="4">Belongs to the protein kinase superfamily.</text>
</comment>
<dbReference type="GO" id="GO:0005524">
    <property type="term" value="F:ATP binding"/>
    <property type="evidence" value="ECO:0007669"/>
    <property type="project" value="UniProtKB-UniRule"/>
</dbReference>
<protein>
    <submittedName>
        <fullName evidence="6">Serine/threonine-protein kinase 17A</fullName>
    </submittedName>
</protein>
<dbReference type="STRING" id="1202772.A0A1V9YJU3"/>
<gene>
    <name evidence="6" type="ORF">ACHHYP_11121</name>
</gene>
<dbReference type="Gene3D" id="1.10.510.10">
    <property type="entry name" value="Transferase(Phosphotransferase) domain 1"/>
    <property type="match status" value="1"/>
</dbReference>
<keyword evidence="1 3" id="KW-0547">Nucleotide-binding</keyword>
<dbReference type="InterPro" id="IPR017441">
    <property type="entry name" value="Protein_kinase_ATP_BS"/>
</dbReference>
<dbReference type="SMART" id="SM00220">
    <property type="entry name" value="S_TKc"/>
    <property type="match status" value="1"/>
</dbReference>
<dbReference type="InterPro" id="IPR000719">
    <property type="entry name" value="Prot_kinase_dom"/>
</dbReference>
<dbReference type="PANTHER" id="PTHR24347">
    <property type="entry name" value="SERINE/THREONINE-PROTEIN KINASE"/>
    <property type="match status" value="1"/>
</dbReference>
<name>A0A1V9YJU3_ACHHY</name>
<evidence type="ECO:0000256" key="2">
    <source>
        <dbReference type="ARBA" id="ARBA00022840"/>
    </source>
</evidence>
<proteinExistence type="inferred from homology"/>
<dbReference type="PROSITE" id="PS00107">
    <property type="entry name" value="PROTEIN_KINASE_ATP"/>
    <property type="match status" value="1"/>
</dbReference>
<evidence type="ECO:0000256" key="3">
    <source>
        <dbReference type="PROSITE-ProRule" id="PRU10141"/>
    </source>
</evidence>
<dbReference type="SUPFAM" id="SSF56112">
    <property type="entry name" value="Protein kinase-like (PK-like)"/>
    <property type="match status" value="1"/>
</dbReference>
<evidence type="ECO:0000259" key="5">
    <source>
        <dbReference type="PROSITE" id="PS50011"/>
    </source>
</evidence>
<dbReference type="InterPro" id="IPR011009">
    <property type="entry name" value="Kinase-like_dom_sf"/>
</dbReference>
<keyword evidence="2 3" id="KW-0067">ATP-binding</keyword>
<dbReference type="Proteomes" id="UP000243579">
    <property type="component" value="Unassembled WGS sequence"/>
</dbReference>
<dbReference type="AlphaFoldDB" id="A0A1V9YJU3"/>
<dbReference type="GO" id="GO:0004674">
    <property type="term" value="F:protein serine/threonine kinase activity"/>
    <property type="evidence" value="ECO:0007669"/>
    <property type="project" value="UniProtKB-KW"/>
</dbReference>
<evidence type="ECO:0000256" key="4">
    <source>
        <dbReference type="RuleBase" id="RU000304"/>
    </source>
</evidence>
<feature type="domain" description="Protein kinase" evidence="5">
    <location>
        <begin position="156"/>
        <end position="433"/>
    </location>
</feature>
<evidence type="ECO:0000313" key="7">
    <source>
        <dbReference type="Proteomes" id="UP000243579"/>
    </source>
</evidence>